<dbReference type="Pfam" id="PF07555">
    <property type="entry name" value="NAGidase"/>
    <property type="match status" value="1"/>
</dbReference>
<reference evidence="4 5" key="1">
    <citation type="journal article" date="2018" name="Syst. Appl. Microbiol.">
        <title>A new symbiotic nanoarchaeote (Candidatus Nanoclepta minutus) and its host (Zestosphaera tikiterensis gen. nov., sp. nov.) from a New Zealand hot spring.</title>
        <authorList>
            <person name="St John E."/>
            <person name="Liu Y."/>
            <person name="Podar M."/>
            <person name="Stott M.B."/>
            <person name="Meneghin J."/>
            <person name="Chen Z."/>
            <person name="Lagutin K."/>
            <person name="Mitchell K."/>
            <person name="Reysenbach A.L."/>
        </authorList>
    </citation>
    <scope>NUCLEOTIDE SEQUENCE [LARGE SCALE GENOMIC DNA]</scope>
    <source>
        <strain evidence="4">NZ3</strain>
    </source>
</reference>
<dbReference type="PANTHER" id="PTHR13170:SF16">
    <property type="entry name" value="PROTEIN O-GLCNACASE"/>
    <property type="match status" value="1"/>
</dbReference>
<keyword evidence="1" id="KW-0378">Hydrolase</keyword>
<dbReference type="GO" id="GO:1901135">
    <property type="term" value="P:carbohydrate derivative metabolic process"/>
    <property type="evidence" value="ECO:0007669"/>
    <property type="project" value="UniProtKB-ARBA"/>
</dbReference>
<dbReference type="InterPro" id="IPR051822">
    <property type="entry name" value="Glycosyl_Hydrolase_84"/>
</dbReference>
<feature type="domain" description="GH84" evidence="3">
    <location>
        <begin position="1"/>
        <end position="269"/>
    </location>
</feature>
<dbReference type="AlphaFoldDB" id="A0A2R7Y1X8"/>
<organism evidence="4 5">
    <name type="scientific">Zestosphaera tikiterensis</name>
    <dbReference type="NCBI Taxonomy" id="1973259"/>
    <lineage>
        <taxon>Archaea</taxon>
        <taxon>Thermoproteota</taxon>
        <taxon>Thermoprotei</taxon>
        <taxon>Desulfurococcales</taxon>
        <taxon>Desulfurococcaceae</taxon>
        <taxon>Zestosphaera</taxon>
    </lineage>
</organism>
<evidence type="ECO:0000313" key="4">
    <source>
        <dbReference type="EMBL" id="PUA31546.1"/>
    </source>
</evidence>
<evidence type="ECO:0000259" key="3">
    <source>
        <dbReference type="PROSITE" id="PS52009"/>
    </source>
</evidence>
<evidence type="ECO:0000256" key="1">
    <source>
        <dbReference type="ARBA" id="ARBA00022801"/>
    </source>
</evidence>
<dbReference type="SUPFAM" id="SSF51445">
    <property type="entry name" value="(Trans)glycosidases"/>
    <property type="match status" value="1"/>
</dbReference>
<sequence>MFGVVEGFYGPYFDWMDRISLIEFLGRIQLNTYVYAPKWDPYHREWWRAPYPSEDLSRMADLIRVGRKYGVEVVFALSPGLDINYSSRDDVNLLIRKYTKVMELGVESIALLLDDIPPALRGEGFKTLAEAQSTLTNKLFSELRPKRMFLCPTYYYGIVEDYMRELGERVYPEVDIAWTGMKVAPVIISDEDLELISNVLKRKPLIWDNYPVNDYFIVNGIYRLHLGPIGGRTGNLRKLVSGYIANLANQPEASKIPLYTVADMLYEGLSYDSNTSLRNSVGYVINKNARYWFTLFLEFNKASFLNPIEETVTERNAEEALEMVKHLEETLTNRKLLKEIEPTLNKIRAIARYSKGENVNLSRRVQTAGEYIPPISPDRMVNVVFGKVVQLIPWYFKAYQ</sequence>
<evidence type="ECO:0000313" key="5">
    <source>
        <dbReference type="Proteomes" id="UP000244093"/>
    </source>
</evidence>
<accession>A0A2R7Y1X8</accession>
<comment type="caution">
    <text evidence="4">The sequence shown here is derived from an EMBL/GenBank/DDBJ whole genome shotgun (WGS) entry which is preliminary data.</text>
</comment>
<dbReference type="EMBL" id="NBVN01000009">
    <property type="protein sequence ID" value="PUA31546.1"/>
    <property type="molecule type" value="Genomic_DNA"/>
</dbReference>
<dbReference type="PROSITE" id="PS52009">
    <property type="entry name" value="GH84"/>
    <property type="match status" value="1"/>
</dbReference>
<dbReference type="PANTHER" id="PTHR13170">
    <property type="entry name" value="O-GLCNACASE"/>
    <property type="match status" value="1"/>
</dbReference>
<dbReference type="InterPro" id="IPR017853">
    <property type="entry name" value="GH"/>
</dbReference>
<keyword evidence="2" id="KW-0326">Glycosidase</keyword>
<evidence type="ECO:0000256" key="2">
    <source>
        <dbReference type="ARBA" id="ARBA00023295"/>
    </source>
</evidence>
<protein>
    <recommendedName>
        <fullName evidence="3">GH84 domain-containing protein</fullName>
    </recommendedName>
</protein>
<gene>
    <name evidence="4" type="ORF">B7O98_09155</name>
</gene>
<dbReference type="Proteomes" id="UP000244093">
    <property type="component" value="Unassembled WGS sequence"/>
</dbReference>
<dbReference type="Gene3D" id="3.20.20.80">
    <property type="entry name" value="Glycosidases"/>
    <property type="match status" value="1"/>
</dbReference>
<dbReference type="GO" id="GO:0015929">
    <property type="term" value="F:hexosaminidase activity"/>
    <property type="evidence" value="ECO:0007669"/>
    <property type="project" value="UniProtKB-ARBA"/>
</dbReference>
<name>A0A2R7Y1X8_9CREN</name>
<proteinExistence type="predicted"/>
<dbReference type="InterPro" id="IPR011496">
    <property type="entry name" value="O-GlcNAcase_cat"/>
</dbReference>